<dbReference type="PANTHER" id="PTHR45526">
    <property type="entry name" value="TRANSCRIPTIONAL REGULATORY PROTEIN DPIA"/>
    <property type="match status" value="1"/>
</dbReference>
<evidence type="ECO:0000313" key="4">
    <source>
        <dbReference type="Proteomes" id="UP000290848"/>
    </source>
</evidence>
<protein>
    <submittedName>
        <fullName evidence="3">Response regulator</fullName>
    </submittedName>
</protein>
<dbReference type="SMART" id="SM00448">
    <property type="entry name" value="REC"/>
    <property type="match status" value="1"/>
</dbReference>
<comment type="caution">
    <text evidence="3">The sequence shown here is derived from an EMBL/GenBank/DDBJ whole genome shotgun (WGS) entry which is preliminary data.</text>
</comment>
<reference evidence="3 4" key="1">
    <citation type="submission" date="2018-12" db="EMBL/GenBank/DDBJ databases">
        <title>The Draft Genome Sequence of the Soil Bacterium Pedobacter tournemirensis R1.</title>
        <authorList>
            <person name="He J."/>
        </authorList>
    </citation>
    <scope>NUCLEOTIDE SEQUENCE [LARGE SCALE GENOMIC DNA]</scope>
    <source>
        <strain evidence="3 4">R1</strain>
    </source>
</reference>
<evidence type="ECO:0000313" key="3">
    <source>
        <dbReference type="EMBL" id="RXF69407.1"/>
    </source>
</evidence>
<dbReference type="Gene3D" id="3.40.50.2300">
    <property type="match status" value="1"/>
</dbReference>
<dbReference type="InterPro" id="IPR001789">
    <property type="entry name" value="Sig_transdc_resp-reg_receiver"/>
</dbReference>
<dbReference type="Gene3D" id="2.40.50.1020">
    <property type="entry name" value="LytTr DNA-binding domain"/>
    <property type="match status" value="1"/>
</dbReference>
<feature type="domain" description="Response regulatory" evidence="2">
    <location>
        <begin position="8"/>
        <end position="123"/>
    </location>
</feature>
<dbReference type="PANTHER" id="PTHR45526:SF1">
    <property type="entry name" value="TRANSCRIPTIONAL REGULATORY PROTEIN DCUR-RELATED"/>
    <property type="match status" value="1"/>
</dbReference>
<sequence>MSHTDPIRTIIVENDRATLCLFKAQLELFPEIDVRGHASQYHQAKRLLLTEKPELAFIDIDLEGKSGFDLLSDVRSFTTNEFSVIFFTSNERLVIRALRASAFDCLLKPIDETELGEAIKRFRDKRDRQIENSKVIRQTIMYVTEMISLPTHIGIRFVDMGKIVLFHCSRECSMDKPCWEVLLNDEEHIKLKRSTTSREIAKLVKDKFIQINPAVIINLNYIDVVEFKTQECVLIPPFQHLRFKISRSQMCGLREKYDVL</sequence>
<organism evidence="3 4">
    <name type="scientific">Arcticibacter tournemirensis</name>
    <dbReference type="NCBI Taxonomy" id="699437"/>
    <lineage>
        <taxon>Bacteria</taxon>
        <taxon>Pseudomonadati</taxon>
        <taxon>Bacteroidota</taxon>
        <taxon>Sphingobacteriia</taxon>
        <taxon>Sphingobacteriales</taxon>
        <taxon>Sphingobacteriaceae</taxon>
        <taxon>Arcticibacter</taxon>
    </lineage>
</organism>
<dbReference type="GO" id="GO:0000156">
    <property type="term" value="F:phosphorelay response regulator activity"/>
    <property type="evidence" value="ECO:0007669"/>
    <property type="project" value="TreeGrafter"/>
</dbReference>
<accession>A0A4Q0M8F3</accession>
<gene>
    <name evidence="3" type="ORF">EKH83_12045</name>
</gene>
<dbReference type="PROSITE" id="PS50110">
    <property type="entry name" value="RESPONSE_REGULATORY"/>
    <property type="match status" value="1"/>
</dbReference>
<dbReference type="RefSeq" id="WP_128769679.1">
    <property type="nucleotide sequence ID" value="NZ_RXOC01000007.1"/>
</dbReference>
<dbReference type="EMBL" id="RXOC01000007">
    <property type="protein sequence ID" value="RXF69407.1"/>
    <property type="molecule type" value="Genomic_DNA"/>
</dbReference>
<keyword evidence="1" id="KW-0597">Phosphoprotein</keyword>
<dbReference type="InterPro" id="IPR051271">
    <property type="entry name" value="2C-system_Tx_regulators"/>
</dbReference>
<dbReference type="SUPFAM" id="SSF52172">
    <property type="entry name" value="CheY-like"/>
    <property type="match status" value="1"/>
</dbReference>
<evidence type="ECO:0000256" key="1">
    <source>
        <dbReference type="PROSITE-ProRule" id="PRU00169"/>
    </source>
</evidence>
<name>A0A4Q0M8F3_9SPHI</name>
<feature type="modified residue" description="4-aspartylphosphate" evidence="1">
    <location>
        <position position="59"/>
    </location>
</feature>
<dbReference type="Proteomes" id="UP000290848">
    <property type="component" value="Unassembled WGS sequence"/>
</dbReference>
<dbReference type="Pfam" id="PF00072">
    <property type="entry name" value="Response_reg"/>
    <property type="match status" value="1"/>
</dbReference>
<dbReference type="AlphaFoldDB" id="A0A4Q0M8F3"/>
<dbReference type="InterPro" id="IPR011006">
    <property type="entry name" value="CheY-like_superfamily"/>
</dbReference>
<evidence type="ECO:0000259" key="2">
    <source>
        <dbReference type="PROSITE" id="PS50110"/>
    </source>
</evidence>
<proteinExistence type="predicted"/>